<protein>
    <submittedName>
        <fullName evidence="2">Nucleoside 2-deoxyribosyltransferase</fullName>
    </submittedName>
</protein>
<reference evidence="3" key="1">
    <citation type="submission" date="2016-10" db="EMBL/GenBank/DDBJ databases">
        <authorList>
            <person name="Varghese N."/>
            <person name="Submissions S."/>
        </authorList>
    </citation>
    <scope>NUCLEOTIDE SEQUENCE [LARGE SCALE GENOMIC DNA]</scope>
    <source>
        <strain evidence="3">DSM 11005</strain>
    </source>
</reference>
<dbReference type="EMBL" id="FMYW01000001">
    <property type="protein sequence ID" value="SDB94426.1"/>
    <property type="molecule type" value="Genomic_DNA"/>
</dbReference>
<gene>
    <name evidence="2" type="ORF">SAMN04487864_1018</name>
</gene>
<feature type="signal peptide" evidence="1">
    <location>
        <begin position="1"/>
        <end position="25"/>
    </location>
</feature>
<sequence length="198" mass="21918">MKKLSNITGTVILCAAMLFSFAVYAGGNGGANNVAGEDAFQTKISKTVGHGNKVYFASPMFNQAEKEYNLKITKLLEEFGYQVFLPQRDGIEAAKLKGKTEEELIKMIFDLDAGQVRKADIIFMNIDGRVPDEGACVELGIAYGIGKRCYGFKTDSHSVEMGLDMNPMISGCMIKIFKNFDGDKMIEELKQYLSKHKL</sequence>
<dbReference type="InterPro" id="IPR051239">
    <property type="entry name" value="2'-dNMP_N-hydrolase"/>
</dbReference>
<accession>A0A1G6HLU5</accession>
<proteinExistence type="predicted"/>
<dbReference type="Proteomes" id="UP000198943">
    <property type="component" value="Unassembled WGS sequence"/>
</dbReference>
<dbReference type="GO" id="GO:0009159">
    <property type="term" value="P:deoxyribonucleoside monophosphate catabolic process"/>
    <property type="evidence" value="ECO:0007669"/>
    <property type="project" value="TreeGrafter"/>
</dbReference>
<keyword evidence="3" id="KW-1185">Reference proteome</keyword>
<dbReference type="Gene3D" id="3.40.50.450">
    <property type="match status" value="1"/>
</dbReference>
<dbReference type="OrthoDB" id="397706at2"/>
<evidence type="ECO:0000313" key="2">
    <source>
        <dbReference type="EMBL" id="SDB94426.1"/>
    </source>
</evidence>
<organism evidence="2 3">
    <name type="scientific">Succiniclasticum ruminis</name>
    <dbReference type="NCBI Taxonomy" id="40841"/>
    <lineage>
        <taxon>Bacteria</taxon>
        <taxon>Bacillati</taxon>
        <taxon>Bacillota</taxon>
        <taxon>Negativicutes</taxon>
        <taxon>Acidaminococcales</taxon>
        <taxon>Acidaminococcaceae</taxon>
        <taxon>Succiniclasticum</taxon>
    </lineage>
</organism>
<dbReference type="PANTHER" id="PTHR15364">
    <property type="entry name" value="2'-DEOXYNUCLEOSIDE 5'-PHOSPHATE N-HYDROLASE 1"/>
    <property type="match status" value="1"/>
</dbReference>
<dbReference type="Pfam" id="PF05014">
    <property type="entry name" value="Nuc_deoxyrib_tr"/>
    <property type="match status" value="1"/>
</dbReference>
<evidence type="ECO:0000256" key="1">
    <source>
        <dbReference type="SAM" id="SignalP"/>
    </source>
</evidence>
<keyword evidence="1" id="KW-0732">Signal</keyword>
<dbReference type="AlphaFoldDB" id="A0A1G6HLU5"/>
<dbReference type="PANTHER" id="PTHR15364:SF0">
    <property type="entry name" value="2'-DEOXYNUCLEOSIDE 5'-PHOSPHATE N-HYDROLASE 1"/>
    <property type="match status" value="1"/>
</dbReference>
<feature type="chain" id="PRO_5038785016" evidence="1">
    <location>
        <begin position="26"/>
        <end position="198"/>
    </location>
</feature>
<dbReference type="SUPFAM" id="SSF52309">
    <property type="entry name" value="N-(deoxy)ribosyltransferase-like"/>
    <property type="match status" value="1"/>
</dbReference>
<dbReference type="GO" id="GO:0016740">
    <property type="term" value="F:transferase activity"/>
    <property type="evidence" value="ECO:0007669"/>
    <property type="project" value="UniProtKB-KW"/>
</dbReference>
<dbReference type="InterPro" id="IPR007710">
    <property type="entry name" value="Nucleoside_deoxyribTrfase"/>
</dbReference>
<dbReference type="GO" id="GO:0070694">
    <property type="term" value="F:5-hydroxymethyl-dUMP N-hydrolase activity"/>
    <property type="evidence" value="ECO:0007669"/>
    <property type="project" value="TreeGrafter"/>
</dbReference>
<evidence type="ECO:0000313" key="3">
    <source>
        <dbReference type="Proteomes" id="UP000198943"/>
    </source>
</evidence>
<keyword evidence="2" id="KW-0808">Transferase</keyword>
<name>A0A1G6HLU5_9FIRM</name>
<dbReference type="RefSeq" id="WP_093728808.1">
    <property type="nucleotide sequence ID" value="NZ_FMYW01000001.1"/>
</dbReference>